<protein>
    <submittedName>
        <fullName evidence="1">Uncharacterized protein</fullName>
    </submittedName>
</protein>
<reference evidence="1 2" key="1">
    <citation type="journal article" date="2001" name="J. Bacteriol.">
        <title>Genome sequence and comparative analysis of the solvent-producing bacterium Clostridium acetobutylicum.</title>
        <authorList>
            <person name="Nolling J."/>
            <person name="Breton G."/>
            <person name="Omelchenko M.V."/>
            <person name="Makarova K.S."/>
            <person name="Zeng Q."/>
            <person name="Gibson R."/>
            <person name="Lee H.M."/>
            <person name="Dubois J."/>
            <person name="Qiu D."/>
            <person name="Hitti J."/>
            <person name="Wolf Y.I."/>
            <person name="Tatusov R.L."/>
            <person name="Sabathe F."/>
            <person name="Doucette-Stamm L."/>
            <person name="Soucaille P."/>
            <person name="Daly M.J."/>
            <person name="Bennett G.N."/>
            <person name="Koonin E.V."/>
            <person name="Smith D.R."/>
        </authorList>
    </citation>
    <scope>NUCLEOTIDE SEQUENCE [LARGE SCALE GENOMIC DNA]</scope>
    <source>
        <strain evidence="2">ATCC 824 / DSM 792 / JCM 1419 / LMG 5710 / VKM B-1787</strain>
    </source>
</reference>
<proteinExistence type="predicted"/>
<sequence length="93" mass="11202">MKNTREKEGINYKFQLSDSSRNKYQDIYRISYNHENVLILKKTIIFEDSIIKPIKNKKSFYYELKTIENCFSGNYIDFKGLLNKVNNTIEENY</sequence>
<dbReference type="Proteomes" id="UP000000814">
    <property type="component" value="Chromosome"/>
</dbReference>
<gene>
    <name evidence="1" type="ordered locus">CA_C1184</name>
</gene>
<dbReference type="EMBL" id="AE001437">
    <property type="protein sequence ID" value="AAK79156.1"/>
    <property type="molecule type" value="Genomic_DNA"/>
</dbReference>
<dbReference type="KEGG" id="cac:CA_C1184"/>
<dbReference type="PIR" id="A97046">
    <property type="entry name" value="A97046"/>
</dbReference>
<evidence type="ECO:0000313" key="2">
    <source>
        <dbReference type="Proteomes" id="UP000000814"/>
    </source>
</evidence>
<name>Q97JT9_CLOAB</name>
<dbReference type="STRING" id="272562.CA_C1184"/>
<organism evidence="1 2">
    <name type="scientific">Clostridium acetobutylicum (strain ATCC 824 / DSM 792 / JCM 1419 / IAM 19013 / LMG 5710 / NBRC 13948 / NRRL B-527 / VKM B-1787 / 2291 / W)</name>
    <dbReference type="NCBI Taxonomy" id="272562"/>
    <lineage>
        <taxon>Bacteria</taxon>
        <taxon>Bacillati</taxon>
        <taxon>Bacillota</taxon>
        <taxon>Clostridia</taxon>
        <taxon>Eubacteriales</taxon>
        <taxon>Clostridiaceae</taxon>
        <taxon>Clostridium</taxon>
    </lineage>
</organism>
<accession>Q97JT9</accession>
<keyword evidence="2" id="KW-1185">Reference proteome</keyword>
<dbReference type="AlphaFoldDB" id="Q97JT9"/>
<evidence type="ECO:0000313" key="1">
    <source>
        <dbReference type="EMBL" id="AAK79156.1"/>
    </source>
</evidence>
<dbReference type="HOGENOM" id="CLU_2394492_0_0_9"/>